<dbReference type="CDD" id="cd06261">
    <property type="entry name" value="TM_PBP2"/>
    <property type="match status" value="1"/>
</dbReference>
<keyword evidence="2 7" id="KW-0813">Transport</keyword>
<gene>
    <name evidence="9" type="ORF">P2G67_14195</name>
</gene>
<dbReference type="PANTHER" id="PTHR47737">
    <property type="entry name" value="GLYCINE BETAINE/PROLINE BETAINE TRANSPORT SYSTEM PERMEASE PROTEIN PROW"/>
    <property type="match status" value="1"/>
</dbReference>
<feature type="transmembrane region" description="Helical" evidence="7">
    <location>
        <begin position="107"/>
        <end position="129"/>
    </location>
</feature>
<evidence type="ECO:0000256" key="5">
    <source>
        <dbReference type="ARBA" id="ARBA00022989"/>
    </source>
</evidence>
<dbReference type="Gene3D" id="1.10.3720.10">
    <property type="entry name" value="MetI-like"/>
    <property type="match status" value="1"/>
</dbReference>
<name>A0ABT5YQM5_9PROT</name>
<organism evidence="9 10">
    <name type="scientific">Aquibaculum arenosum</name>
    <dbReference type="NCBI Taxonomy" id="3032591"/>
    <lineage>
        <taxon>Bacteria</taxon>
        <taxon>Pseudomonadati</taxon>
        <taxon>Pseudomonadota</taxon>
        <taxon>Alphaproteobacteria</taxon>
        <taxon>Rhodospirillales</taxon>
        <taxon>Rhodovibrionaceae</taxon>
        <taxon>Aquibaculum</taxon>
    </lineage>
</organism>
<feature type="domain" description="ABC transmembrane type-1" evidence="8">
    <location>
        <begin position="103"/>
        <end position="282"/>
    </location>
</feature>
<dbReference type="InterPro" id="IPR000515">
    <property type="entry name" value="MetI-like"/>
</dbReference>
<proteinExistence type="inferred from homology"/>
<dbReference type="SUPFAM" id="SSF161098">
    <property type="entry name" value="MetI-like"/>
    <property type="match status" value="1"/>
</dbReference>
<evidence type="ECO:0000256" key="6">
    <source>
        <dbReference type="ARBA" id="ARBA00023136"/>
    </source>
</evidence>
<reference evidence="9 10" key="1">
    <citation type="submission" date="2023-03" db="EMBL/GenBank/DDBJ databases">
        <title>Fodinicurvata sp. CAU 1616 isolated from sea sendiment.</title>
        <authorList>
            <person name="Kim W."/>
        </authorList>
    </citation>
    <scope>NUCLEOTIDE SEQUENCE [LARGE SCALE GENOMIC DNA]</scope>
    <source>
        <strain evidence="9 10">CAU 1616</strain>
    </source>
</reference>
<protein>
    <submittedName>
        <fullName evidence="9">Proline/glycine betaine ABC transporter permease</fullName>
    </submittedName>
</protein>
<accession>A0ABT5YQM5</accession>
<evidence type="ECO:0000256" key="1">
    <source>
        <dbReference type="ARBA" id="ARBA00004651"/>
    </source>
</evidence>
<evidence type="ECO:0000259" key="8">
    <source>
        <dbReference type="PROSITE" id="PS50928"/>
    </source>
</evidence>
<feature type="transmembrane region" description="Helical" evidence="7">
    <location>
        <begin position="150"/>
        <end position="177"/>
    </location>
</feature>
<evidence type="ECO:0000256" key="7">
    <source>
        <dbReference type="RuleBase" id="RU363032"/>
    </source>
</evidence>
<keyword evidence="4 7" id="KW-0812">Transmembrane</keyword>
<feature type="transmembrane region" description="Helical" evidence="7">
    <location>
        <begin position="57"/>
        <end position="76"/>
    </location>
</feature>
<dbReference type="RefSeq" id="WP_275823903.1">
    <property type="nucleotide sequence ID" value="NZ_JARHUD010000009.1"/>
</dbReference>
<evidence type="ECO:0000256" key="2">
    <source>
        <dbReference type="ARBA" id="ARBA00022448"/>
    </source>
</evidence>
<dbReference type="Proteomes" id="UP001215503">
    <property type="component" value="Unassembled WGS sequence"/>
</dbReference>
<feature type="transmembrane region" description="Helical" evidence="7">
    <location>
        <begin position="83"/>
        <end position="101"/>
    </location>
</feature>
<evidence type="ECO:0000256" key="4">
    <source>
        <dbReference type="ARBA" id="ARBA00022692"/>
    </source>
</evidence>
<keyword evidence="10" id="KW-1185">Reference proteome</keyword>
<feature type="transmembrane region" description="Helical" evidence="7">
    <location>
        <begin position="265"/>
        <end position="285"/>
    </location>
</feature>
<dbReference type="PANTHER" id="PTHR47737:SF1">
    <property type="entry name" value="GLYCINE BETAINE_PROLINE BETAINE TRANSPORT SYSTEM PERMEASE PROTEIN PROW"/>
    <property type="match status" value="1"/>
</dbReference>
<comment type="similarity">
    <text evidence="7">Belongs to the binding-protein-dependent transport system permease family.</text>
</comment>
<keyword evidence="6 7" id="KW-0472">Membrane</keyword>
<evidence type="ECO:0000313" key="10">
    <source>
        <dbReference type="Proteomes" id="UP001215503"/>
    </source>
</evidence>
<evidence type="ECO:0000313" key="9">
    <source>
        <dbReference type="EMBL" id="MDF2097128.1"/>
    </source>
</evidence>
<dbReference type="EMBL" id="JARHUD010000009">
    <property type="protein sequence ID" value="MDF2097128.1"/>
    <property type="molecule type" value="Genomic_DNA"/>
</dbReference>
<dbReference type="Pfam" id="PF00528">
    <property type="entry name" value="BPD_transp_1"/>
    <property type="match status" value="1"/>
</dbReference>
<evidence type="ECO:0000256" key="3">
    <source>
        <dbReference type="ARBA" id="ARBA00022475"/>
    </source>
</evidence>
<dbReference type="PROSITE" id="PS50928">
    <property type="entry name" value="ABC_TM1"/>
    <property type="match status" value="1"/>
</dbReference>
<comment type="caution">
    <text evidence="9">The sequence shown here is derived from an EMBL/GenBank/DDBJ whole genome shotgun (WGS) entry which is preliminary data.</text>
</comment>
<keyword evidence="5 7" id="KW-1133">Transmembrane helix</keyword>
<dbReference type="InterPro" id="IPR035906">
    <property type="entry name" value="MetI-like_sf"/>
</dbReference>
<feature type="transmembrane region" description="Helical" evidence="7">
    <location>
        <begin position="230"/>
        <end position="253"/>
    </location>
</feature>
<keyword evidence="3" id="KW-1003">Cell membrane</keyword>
<sequence length="315" mass="33796">MAEHTGLIEWFSPSTYGKLPFDDWVEWVVRDWLVPNFRPAFQAMQWPVDQVLRGLDAGLQAIPFPIFALVLVIAAWRFAGGGVAIFTLLAMLFIDAIGVWAETMTTLSMILTAVFFCAIAGIPLGIAAARNDRFATTIRPVLDIMQTIPPFVYLVPIVMLFGVGMVPGVIATIIFALPPIIRLTNLGIRQVREELVEAAVAFGSTPKQILFEVQLPLALRTIMAGLNQTLMLALSMAVIAALIGAGGLGLTVFTGLGRLDVGRAAVGGVGIVLIAIVLDRITQALGDPSLRKGDWTFNGTAKRLLGLAPPGPAQR</sequence>
<comment type="subcellular location">
    <subcellularLocation>
        <location evidence="1 7">Cell membrane</location>
        <topology evidence="1 7">Multi-pass membrane protein</topology>
    </subcellularLocation>
</comment>